<evidence type="ECO:0000313" key="3">
    <source>
        <dbReference type="Proteomes" id="UP000653472"/>
    </source>
</evidence>
<sequence length="231" mass="25145">MSCVRGGRSTVCSFKKWSFLLLCLVAAPAFAQKIVTAFPSAVDPSATYLIYLHGRVVENLGPRPTDSSFGLYDYPAILEALASQGATVISAQRRPNTDVNEYAGLVVSQIEAAIRSGVPPEHIVVVGFSKGGDIAIHVSSFLRRPQVRFVLLAACWPRPGEPQLRLTGRVLSIYETSDTLAGNSCAPLARHAEKPESFEEISISTGRSHGAFYTPMKEWVNPVLAWIQKSR</sequence>
<dbReference type="InterPro" id="IPR029058">
    <property type="entry name" value="AB_hydrolase_fold"/>
</dbReference>
<dbReference type="SUPFAM" id="SSF53474">
    <property type="entry name" value="alpha/beta-Hydrolases"/>
    <property type="match status" value="1"/>
</dbReference>
<organism evidence="2 3">
    <name type="scientific">Solimonas marina</name>
    <dbReference type="NCBI Taxonomy" id="2714601"/>
    <lineage>
        <taxon>Bacteria</taxon>
        <taxon>Pseudomonadati</taxon>
        <taxon>Pseudomonadota</taxon>
        <taxon>Gammaproteobacteria</taxon>
        <taxon>Nevskiales</taxon>
        <taxon>Nevskiaceae</taxon>
        <taxon>Solimonas</taxon>
    </lineage>
</organism>
<keyword evidence="1" id="KW-0732">Signal</keyword>
<evidence type="ECO:0000256" key="1">
    <source>
        <dbReference type="SAM" id="SignalP"/>
    </source>
</evidence>
<feature type="chain" id="PRO_5036799752" evidence="1">
    <location>
        <begin position="32"/>
        <end position="231"/>
    </location>
</feature>
<dbReference type="EMBL" id="JAAVXB010000007">
    <property type="protein sequence ID" value="NKF23396.1"/>
    <property type="molecule type" value="Genomic_DNA"/>
</dbReference>
<comment type="caution">
    <text evidence="2">The sequence shown here is derived from an EMBL/GenBank/DDBJ whole genome shotgun (WGS) entry which is preliminary data.</text>
</comment>
<reference evidence="2" key="1">
    <citation type="submission" date="2020-03" db="EMBL/GenBank/DDBJ databases">
        <title>Solimonas marina sp. nov., isolated from deep seawater of the Pacific Ocean.</title>
        <authorList>
            <person name="Liu X."/>
            <person name="Lai Q."/>
            <person name="Sun F."/>
            <person name="Gai Y."/>
            <person name="Li G."/>
            <person name="Shao Z."/>
        </authorList>
    </citation>
    <scope>NUCLEOTIDE SEQUENCE</scope>
    <source>
        <strain evidence="2">C16B3</strain>
    </source>
</reference>
<dbReference type="GO" id="GO:0016787">
    <property type="term" value="F:hydrolase activity"/>
    <property type="evidence" value="ECO:0007669"/>
    <property type="project" value="UniProtKB-KW"/>
</dbReference>
<dbReference type="RefSeq" id="WP_168148710.1">
    <property type="nucleotide sequence ID" value="NZ_JAAVXB010000007.1"/>
</dbReference>
<proteinExistence type="predicted"/>
<name>A0A969W9T0_9GAMM</name>
<dbReference type="Gene3D" id="3.40.50.1820">
    <property type="entry name" value="alpha/beta hydrolase"/>
    <property type="match status" value="1"/>
</dbReference>
<dbReference type="Proteomes" id="UP000653472">
    <property type="component" value="Unassembled WGS sequence"/>
</dbReference>
<protein>
    <submittedName>
        <fullName evidence="2">Alpha/beta hydrolase</fullName>
    </submittedName>
</protein>
<feature type="signal peptide" evidence="1">
    <location>
        <begin position="1"/>
        <end position="31"/>
    </location>
</feature>
<dbReference type="AlphaFoldDB" id="A0A969W9T0"/>
<gene>
    <name evidence="2" type="ORF">G7Y82_13830</name>
</gene>
<evidence type="ECO:0000313" key="2">
    <source>
        <dbReference type="EMBL" id="NKF23396.1"/>
    </source>
</evidence>
<accession>A0A969W9T0</accession>
<keyword evidence="3" id="KW-1185">Reference proteome</keyword>
<keyword evidence="2" id="KW-0378">Hydrolase</keyword>